<keyword evidence="5" id="KW-0234">DNA repair</keyword>
<dbReference type="InterPro" id="IPR004603">
    <property type="entry name" value="DNA_mismatch_endonuc_vsr"/>
</dbReference>
<keyword evidence="4" id="KW-0378">Hydrolase</keyword>
<protein>
    <submittedName>
        <fullName evidence="7">Very short patch repair endonuclease</fullName>
    </submittedName>
</protein>
<dbReference type="AlphaFoldDB" id="A0A9E7ZZT7"/>
<sequence length="144" mass="16349">MMMAKPTAESAIVSAQMRAQRVTDTEAELAVRRALHSAGLRYRKHYPVPGRPRRSIDIAFPGKRIAIFIDGCFWHGCTLHRTVPKSNRAWWQAKLDENRRRDRDTTEVLVEQGWTVLRFWEHDAPSDVVAAAASALASSEHGRD</sequence>
<dbReference type="GO" id="GO:0004519">
    <property type="term" value="F:endonuclease activity"/>
    <property type="evidence" value="ECO:0007669"/>
    <property type="project" value="UniProtKB-KW"/>
</dbReference>
<keyword evidence="1" id="KW-0540">Nuclease</keyword>
<accession>A0A9E7ZZT7</accession>
<evidence type="ECO:0000256" key="1">
    <source>
        <dbReference type="ARBA" id="ARBA00022722"/>
    </source>
</evidence>
<evidence type="ECO:0000313" key="7">
    <source>
        <dbReference type="EMBL" id="UZF88966.1"/>
    </source>
</evidence>
<organism evidence="7">
    <name type="scientific">Bosea sp. NBC_00436</name>
    <dbReference type="NCBI Taxonomy" id="2969620"/>
    <lineage>
        <taxon>Bacteria</taxon>
        <taxon>Pseudomonadati</taxon>
        <taxon>Pseudomonadota</taxon>
        <taxon>Alphaproteobacteria</taxon>
        <taxon>Hyphomicrobiales</taxon>
        <taxon>Boseaceae</taxon>
        <taxon>Bosea</taxon>
    </lineage>
</organism>
<dbReference type="EMBL" id="CP102774">
    <property type="protein sequence ID" value="UZF88966.1"/>
    <property type="molecule type" value="Genomic_DNA"/>
</dbReference>
<dbReference type="REBASE" id="672482">
    <property type="entry name" value="V.Bsp436ORF9365P"/>
</dbReference>
<dbReference type="Gene3D" id="3.40.960.10">
    <property type="entry name" value="VSR Endonuclease"/>
    <property type="match status" value="1"/>
</dbReference>
<evidence type="ECO:0000256" key="6">
    <source>
        <dbReference type="ARBA" id="ARBA00029466"/>
    </source>
</evidence>
<dbReference type="CDD" id="cd00221">
    <property type="entry name" value="Vsr"/>
    <property type="match status" value="1"/>
</dbReference>
<dbReference type="SUPFAM" id="SSF52980">
    <property type="entry name" value="Restriction endonuclease-like"/>
    <property type="match status" value="1"/>
</dbReference>
<evidence type="ECO:0000256" key="4">
    <source>
        <dbReference type="ARBA" id="ARBA00022801"/>
    </source>
</evidence>
<dbReference type="InterPro" id="IPR011335">
    <property type="entry name" value="Restrct_endonuc-II-like"/>
</dbReference>
<evidence type="ECO:0000256" key="2">
    <source>
        <dbReference type="ARBA" id="ARBA00022759"/>
    </source>
</evidence>
<evidence type="ECO:0000256" key="3">
    <source>
        <dbReference type="ARBA" id="ARBA00022763"/>
    </source>
</evidence>
<dbReference type="Pfam" id="PF03852">
    <property type="entry name" value="Vsr"/>
    <property type="match status" value="1"/>
</dbReference>
<reference evidence="7" key="1">
    <citation type="submission" date="2022-08" db="EMBL/GenBank/DDBJ databases">
        <title>Complete Genome Sequences of 2 Bosea sp. soil isolates.</title>
        <authorList>
            <person name="Alvarez Arevalo M."/>
            <person name="Sterndorff E.B."/>
            <person name="Faurdal D."/>
            <person name="Joergensen T.S."/>
            <person name="Weber T."/>
        </authorList>
    </citation>
    <scope>NUCLEOTIDE SEQUENCE</scope>
    <source>
        <strain evidence="7">NBC_00436</strain>
    </source>
</reference>
<dbReference type="GO" id="GO:0016787">
    <property type="term" value="F:hydrolase activity"/>
    <property type="evidence" value="ECO:0007669"/>
    <property type="project" value="UniProtKB-KW"/>
</dbReference>
<keyword evidence="3" id="KW-0227">DNA damage</keyword>
<evidence type="ECO:0000256" key="5">
    <source>
        <dbReference type="ARBA" id="ARBA00023204"/>
    </source>
</evidence>
<gene>
    <name evidence="7" type="ORF">NWE54_09360</name>
</gene>
<dbReference type="NCBIfam" id="TIGR00632">
    <property type="entry name" value="vsr"/>
    <property type="match status" value="1"/>
</dbReference>
<keyword evidence="2 7" id="KW-0255">Endonuclease</keyword>
<name>A0A9E7ZZT7_9HYPH</name>
<proteinExistence type="inferred from homology"/>
<dbReference type="GO" id="GO:0006298">
    <property type="term" value="P:mismatch repair"/>
    <property type="evidence" value="ECO:0007669"/>
    <property type="project" value="InterPro"/>
</dbReference>
<comment type="similarity">
    <text evidence="6">Belongs to the Vsr family.</text>
</comment>